<keyword evidence="1" id="KW-0401">Integrin</keyword>
<sequence length="275" mass="30356">MICTPFIRSFSMSKEEEKEERREKRHELVEKEKKSVISFGHKFNQMGGTKVVIAYFGLELACLAGFYGSFKLGLVSPDTIVALMNKWEFTSRYSHIIMNNPNASLFTLAYLCNKAISPIRMAIITGYGTYVVEKNKKKLKKEKSECGCKEGKGECGCKEGKGECGCKEGKGECGCKKGEGKCKKGEGKCKKGGCGCKGEEKGECQCGREDCKCKKGEECECKKTGCKCEKGERQCKCNCKHGEGNCKCGNGNCKDGNGNCKHKKEETERIVGVME</sequence>
<dbReference type="Proteomes" id="UP000078348">
    <property type="component" value="Unassembled WGS sequence"/>
</dbReference>
<dbReference type="AlphaFoldDB" id="A0A196SAX7"/>
<dbReference type="OrthoDB" id="10542694at2759"/>
<gene>
    <name evidence="1" type="ORF">AV274_5054</name>
</gene>
<dbReference type="STRING" id="478820.A0A196SAX7"/>
<organism evidence="1 2">
    <name type="scientific">Blastocystis sp. subtype 1 (strain ATCC 50177 / NandII)</name>
    <dbReference type="NCBI Taxonomy" id="478820"/>
    <lineage>
        <taxon>Eukaryota</taxon>
        <taxon>Sar</taxon>
        <taxon>Stramenopiles</taxon>
        <taxon>Bigyra</taxon>
        <taxon>Opalozoa</taxon>
        <taxon>Opalinata</taxon>
        <taxon>Blastocystidae</taxon>
        <taxon>Blastocystis</taxon>
    </lineage>
</organism>
<evidence type="ECO:0000313" key="2">
    <source>
        <dbReference type="Proteomes" id="UP000078348"/>
    </source>
</evidence>
<accession>A0A196SAX7</accession>
<proteinExistence type="predicted"/>
<dbReference type="EMBL" id="LXWW01000430">
    <property type="protein sequence ID" value="OAO13257.1"/>
    <property type="molecule type" value="Genomic_DNA"/>
</dbReference>
<reference evidence="1 2" key="1">
    <citation type="submission" date="2016-05" db="EMBL/GenBank/DDBJ databases">
        <title>Nuclear genome of Blastocystis sp. subtype 1 NandII.</title>
        <authorList>
            <person name="Gentekaki E."/>
            <person name="Curtis B."/>
            <person name="Stairs C."/>
            <person name="Eme L."/>
            <person name="Herman E."/>
            <person name="Klimes V."/>
            <person name="Arias M.C."/>
            <person name="Elias M."/>
            <person name="Hilliou F."/>
            <person name="Klute M."/>
            <person name="Malik S.-B."/>
            <person name="Pightling A."/>
            <person name="Rachubinski R."/>
            <person name="Salas D."/>
            <person name="Schlacht A."/>
            <person name="Suga H."/>
            <person name="Archibald J."/>
            <person name="Ball S.G."/>
            <person name="Clark G."/>
            <person name="Dacks J."/>
            <person name="Van Der Giezen M."/>
            <person name="Tsaousis A."/>
            <person name="Roger A."/>
        </authorList>
    </citation>
    <scope>NUCLEOTIDE SEQUENCE [LARGE SCALE GENOMIC DNA]</scope>
    <source>
        <strain evidence="2">ATCC 50177 / NandII</strain>
    </source>
</reference>
<keyword evidence="2" id="KW-1185">Reference proteome</keyword>
<dbReference type="GO" id="GO:0007229">
    <property type="term" value="P:integrin-mediated signaling pathway"/>
    <property type="evidence" value="ECO:0007669"/>
    <property type="project" value="UniProtKB-KW"/>
</dbReference>
<comment type="caution">
    <text evidence="1">The sequence shown here is derived from an EMBL/GenBank/DDBJ whole genome shotgun (WGS) entry which is preliminary data.</text>
</comment>
<evidence type="ECO:0000313" key="1">
    <source>
        <dbReference type="EMBL" id="OAO13257.1"/>
    </source>
</evidence>
<protein>
    <submittedName>
        <fullName evidence="1">Integrin beta-4</fullName>
    </submittedName>
</protein>
<name>A0A196SAX7_BLAHN</name>